<feature type="transmembrane region" description="Helical" evidence="1">
    <location>
        <begin position="111"/>
        <end position="128"/>
    </location>
</feature>
<organism evidence="2 3">
    <name type="scientific">Planotetraspora kaengkrachanensis</name>
    <dbReference type="NCBI Taxonomy" id="575193"/>
    <lineage>
        <taxon>Bacteria</taxon>
        <taxon>Bacillati</taxon>
        <taxon>Actinomycetota</taxon>
        <taxon>Actinomycetes</taxon>
        <taxon>Streptosporangiales</taxon>
        <taxon>Streptosporangiaceae</taxon>
        <taxon>Planotetraspora</taxon>
    </lineage>
</organism>
<feature type="transmembrane region" description="Helical" evidence="1">
    <location>
        <begin position="54"/>
        <end position="76"/>
    </location>
</feature>
<feature type="transmembrane region" description="Helical" evidence="1">
    <location>
        <begin position="88"/>
        <end position="105"/>
    </location>
</feature>
<proteinExistence type="predicted"/>
<protein>
    <recommendedName>
        <fullName evidence="4">Integral membrane protein</fullName>
    </recommendedName>
</protein>
<accession>A0A8J3Q0R0</accession>
<dbReference type="AlphaFoldDB" id="A0A8J3Q0R0"/>
<dbReference type="EMBL" id="BONV01000057">
    <property type="protein sequence ID" value="GIG84706.1"/>
    <property type="molecule type" value="Genomic_DNA"/>
</dbReference>
<sequence>MAVRVGLGTVISHTAGRPATLTVAAAVLAAEGVFALVLGGYVGVETVVGRPADLISALIVAAFGVLLGLALLWVAWGVWQALRWSRGPGVVTQIFIVPVAISLIGAGQHMYGWPLVVLAVIALVALLAPPSTQALMGEEGSPEDSQGPRG</sequence>
<feature type="transmembrane region" description="Helical" evidence="1">
    <location>
        <begin position="21"/>
        <end position="42"/>
    </location>
</feature>
<keyword evidence="1" id="KW-0812">Transmembrane</keyword>
<gene>
    <name evidence="2" type="ORF">Pka01_78330</name>
</gene>
<keyword evidence="1" id="KW-1133">Transmembrane helix</keyword>
<reference evidence="2 3" key="1">
    <citation type="submission" date="2021-01" db="EMBL/GenBank/DDBJ databases">
        <title>Whole genome shotgun sequence of Planotetraspora kaengkrachanensis NBRC 104272.</title>
        <authorList>
            <person name="Komaki H."/>
            <person name="Tamura T."/>
        </authorList>
    </citation>
    <scope>NUCLEOTIDE SEQUENCE [LARGE SCALE GENOMIC DNA]</scope>
    <source>
        <strain evidence="2 3">NBRC 104272</strain>
    </source>
</reference>
<keyword evidence="1" id="KW-0472">Membrane</keyword>
<dbReference type="Proteomes" id="UP000630097">
    <property type="component" value="Unassembled WGS sequence"/>
</dbReference>
<evidence type="ECO:0000313" key="3">
    <source>
        <dbReference type="Proteomes" id="UP000630097"/>
    </source>
</evidence>
<evidence type="ECO:0000313" key="2">
    <source>
        <dbReference type="EMBL" id="GIG84706.1"/>
    </source>
</evidence>
<keyword evidence="3" id="KW-1185">Reference proteome</keyword>
<comment type="caution">
    <text evidence="2">The sequence shown here is derived from an EMBL/GenBank/DDBJ whole genome shotgun (WGS) entry which is preliminary data.</text>
</comment>
<name>A0A8J3Q0R0_9ACTN</name>
<evidence type="ECO:0000256" key="1">
    <source>
        <dbReference type="SAM" id="Phobius"/>
    </source>
</evidence>
<evidence type="ECO:0008006" key="4">
    <source>
        <dbReference type="Google" id="ProtNLM"/>
    </source>
</evidence>